<dbReference type="AlphaFoldDB" id="A0AAE1B3R8"/>
<keyword evidence="2" id="KW-1133">Transmembrane helix</keyword>
<evidence type="ECO:0000259" key="3">
    <source>
        <dbReference type="Pfam" id="PF17517"/>
    </source>
</evidence>
<protein>
    <recommendedName>
        <fullName evidence="3">IgGFc-binding protein N-terminal domain-containing protein</fullName>
    </recommendedName>
</protein>
<evidence type="ECO:0000256" key="1">
    <source>
        <dbReference type="SAM" id="MobiDB-lite"/>
    </source>
</evidence>
<evidence type="ECO:0000256" key="2">
    <source>
        <dbReference type="SAM" id="Phobius"/>
    </source>
</evidence>
<dbReference type="EMBL" id="JAWDGP010000608">
    <property type="protein sequence ID" value="KAK3798963.1"/>
    <property type="molecule type" value="Genomic_DNA"/>
</dbReference>
<dbReference type="InterPro" id="IPR035234">
    <property type="entry name" value="IgGFc-bd_N"/>
</dbReference>
<feature type="region of interest" description="Disordered" evidence="1">
    <location>
        <begin position="467"/>
        <end position="534"/>
    </location>
</feature>
<keyword evidence="2" id="KW-0812">Transmembrane</keyword>
<evidence type="ECO:0000313" key="5">
    <source>
        <dbReference type="Proteomes" id="UP001283361"/>
    </source>
</evidence>
<evidence type="ECO:0000313" key="4">
    <source>
        <dbReference type="EMBL" id="KAK3798963.1"/>
    </source>
</evidence>
<keyword evidence="5" id="KW-1185">Reference proteome</keyword>
<organism evidence="4 5">
    <name type="scientific">Elysia crispata</name>
    <name type="common">lettuce slug</name>
    <dbReference type="NCBI Taxonomy" id="231223"/>
    <lineage>
        <taxon>Eukaryota</taxon>
        <taxon>Metazoa</taxon>
        <taxon>Spiralia</taxon>
        <taxon>Lophotrochozoa</taxon>
        <taxon>Mollusca</taxon>
        <taxon>Gastropoda</taxon>
        <taxon>Heterobranchia</taxon>
        <taxon>Euthyneura</taxon>
        <taxon>Panpulmonata</taxon>
        <taxon>Sacoglossa</taxon>
        <taxon>Placobranchoidea</taxon>
        <taxon>Plakobranchidae</taxon>
        <taxon>Elysia</taxon>
    </lineage>
</organism>
<feature type="compositionally biased region" description="Polar residues" evidence="1">
    <location>
        <begin position="467"/>
        <end position="503"/>
    </location>
</feature>
<dbReference type="Proteomes" id="UP001283361">
    <property type="component" value="Unassembled WGS sequence"/>
</dbReference>
<gene>
    <name evidence="4" type="ORF">RRG08_035551</name>
</gene>
<keyword evidence="2" id="KW-0472">Membrane</keyword>
<sequence length="627" mass="69204">MLSVSSFPKKLGRNYVEFSTFPTGDLKTISLFNNEAFQYFITVDGLFLNSSGFQRKFVRVKSTDHLDINLFMSSMGVRYACSSLVFEEMTPGTPSAFFSNSGEMDSSLAIVSTEETPTSVDLALSTDNQTVTIALNNMKLQSGNRLVVRTTFTQQYQSLYIESIPDTSSAQLVHSAGAISVFRFDKENDIVTYDVRCDQILPVSLIGSDYITFPSLPMNIYVADHYTVIAVHSHTIITVYDHDPTVAPRKIYLKLPGEVFDLKLYPSAFYHVNGTSPFYMYARLTSSVGHCTVALMQENLFRSSYQLAVVGPLREMTDIFVVVIVKTQHKEAITGVSGSGVKRVADKCQDVPDTQWSGCYFELTDLERRKVFVVEMISSATSNFGAYLFASSIKRRDTMCSLLGIPTALPNTVVYDFNEYLSAVNSEQLNGEETTPTSDLNTGNTREAQVTMTEEIYHQATTQFPSFVSTTGENNLGQETASHQGSASSTIASVDITTKQSENPSPPEPPHTDTSTASNGILHDSPPSGRPRCGEVRLPLINKTLTVEEVEETVEKIITHLSVNKEVLSSYKRRKISAPDDRVSSTTMGMGGIIFIGAVLGLVFISDISKLLYDFRLAFGNIKKPTK</sequence>
<feature type="transmembrane region" description="Helical" evidence="2">
    <location>
        <begin position="588"/>
        <end position="606"/>
    </location>
</feature>
<name>A0AAE1B3R8_9GAST</name>
<comment type="caution">
    <text evidence="4">The sequence shown here is derived from an EMBL/GenBank/DDBJ whole genome shotgun (WGS) entry which is preliminary data.</text>
</comment>
<proteinExistence type="predicted"/>
<feature type="domain" description="IgGFc-binding protein N-terminal" evidence="3">
    <location>
        <begin position="99"/>
        <end position="334"/>
    </location>
</feature>
<accession>A0AAE1B3R8</accession>
<reference evidence="4" key="1">
    <citation type="journal article" date="2023" name="G3 (Bethesda)">
        <title>A reference genome for the long-term kleptoplast-retaining sea slug Elysia crispata morphotype clarki.</title>
        <authorList>
            <person name="Eastman K.E."/>
            <person name="Pendleton A.L."/>
            <person name="Shaikh M.A."/>
            <person name="Suttiyut T."/>
            <person name="Ogas R."/>
            <person name="Tomko P."/>
            <person name="Gavelis G."/>
            <person name="Widhalm J.R."/>
            <person name="Wisecaver J.H."/>
        </authorList>
    </citation>
    <scope>NUCLEOTIDE SEQUENCE</scope>
    <source>
        <strain evidence="4">ECLA1</strain>
    </source>
</reference>
<dbReference type="Pfam" id="PF17517">
    <property type="entry name" value="IgGFc_binding"/>
    <property type="match status" value="1"/>
</dbReference>